<comment type="similarity">
    <text evidence="1">Belongs to the GppA/Ppx family.</text>
</comment>
<sequence length="318" mass="35888">MSINLAIIDLGSNSCRLRITRIFENQRTELVRYEKEYVRLSENMGPEKVLKPEPMERTIATLTRFKNICAELKNVRLIAVATAAVRQAVNQAEFLHRVENELDIRFTILSGEREAYLDYVGVSRTLPIDNGLILDTGGASMEMILVDQGQAEELVSLPIGSVTLSQKYQLNDQVQAADLYDATIKVDEMLSTQRWLNRARHTQVVALGGSNRALAKMYRWKLAENPATVQPVHGLTMQTSEANQMMHELLATDRNGRAAIRGINSSRADVIVGGLLPLMALLRQLNLREVRFSNNGLREGLLFEYLDHEIERSQLQEI</sequence>
<evidence type="ECO:0000313" key="4">
    <source>
        <dbReference type="Proteomes" id="UP000003987"/>
    </source>
</evidence>
<feature type="domain" description="Ppx/GppA phosphatase N-terminal" evidence="2">
    <location>
        <begin position="28"/>
        <end position="308"/>
    </location>
</feature>
<accession>C7XWA1</accession>
<proteinExistence type="inferred from homology"/>
<evidence type="ECO:0000259" key="2">
    <source>
        <dbReference type="Pfam" id="PF02541"/>
    </source>
</evidence>
<keyword evidence="4" id="KW-1185">Reference proteome</keyword>
<dbReference type="PANTHER" id="PTHR30005:SF0">
    <property type="entry name" value="RETROGRADE REGULATION PROTEIN 2"/>
    <property type="match status" value="1"/>
</dbReference>
<dbReference type="Pfam" id="PF02541">
    <property type="entry name" value="Ppx-GppA"/>
    <property type="match status" value="1"/>
</dbReference>
<evidence type="ECO:0000256" key="1">
    <source>
        <dbReference type="ARBA" id="ARBA00007125"/>
    </source>
</evidence>
<name>C7XWA1_9LACO</name>
<dbReference type="InterPro" id="IPR003695">
    <property type="entry name" value="Ppx_GppA_N"/>
</dbReference>
<dbReference type="Gene3D" id="3.30.420.40">
    <property type="match status" value="1"/>
</dbReference>
<dbReference type="InterPro" id="IPR050273">
    <property type="entry name" value="GppA/Ppx_hydrolase"/>
</dbReference>
<reference evidence="3 4" key="1">
    <citation type="submission" date="2009-06" db="EMBL/GenBank/DDBJ databases">
        <title>The Genome Sequence of Lactobacillus coleohominis strain 101-4-CHN.</title>
        <authorList>
            <consortium name="The Broad Institute Genome Sequencing Platform"/>
            <person name="Ward D."/>
            <person name="Young S.K."/>
            <person name="Zeng Q."/>
            <person name="Koehrsen M."/>
            <person name="Alvarado L."/>
            <person name="Berlin A."/>
            <person name="Borenstein D."/>
            <person name="Chen Z."/>
            <person name="Engels R."/>
            <person name="Freedman E."/>
            <person name="Gellesch M."/>
            <person name="Goldberg J."/>
            <person name="Griggs A."/>
            <person name="Gujja S."/>
            <person name="Heiman D."/>
            <person name="Hepburn T."/>
            <person name="Howarth C."/>
            <person name="Jen D."/>
            <person name="Larson L."/>
            <person name="Lewis B."/>
            <person name="Mehta T."/>
            <person name="Park D."/>
            <person name="Pearson M."/>
            <person name="Roberts A."/>
            <person name="Saif S."/>
            <person name="Shea T."/>
            <person name="Shenoy N."/>
            <person name="Sisk P."/>
            <person name="Stolte C."/>
            <person name="Sykes S."/>
            <person name="Walk T."/>
            <person name="White J."/>
            <person name="Yandava C."/>
            <person name="Liu Y."/>
            <person name="Xu Q."/>
            <person name="Lander E."/>
            <person name="Nusbaum C."/>
            <person name="Galagan J."/>
            <person name="Birren B."/>
        </authorList>
    </citation>
    <scope>NUCLEOTIDE SEQUENCE [LARGE SCALE GENOMIC DNA]</scope>
    <source>
        <strain evidence="3 4">101-4-CHN</strain>
    </source>
</reference>
<dbReference type="RefSeq" id="WP_006917025.1">
    <property type="nucleotide sequence ID" value="NZ_GG698804.1"/>
</dbReference>
<dbReference type="Proteomes" id="UP000003987">
    <property type="component" value="Unassembled WGS sequence"/>
</dbReference>
<dbReference type="InterPro" id="IPR043129">
    <property type="entry name" value="ATPase_NBD"/>
</dbReference>
<dbReference type="eggNOG" id="COG0248">
    <property type="taxonomic scope" value="Bacteria"/>
</dbReference>
<gene>
    <name evidence="3" type="ORF">HMPREF0501_01166</name>
</gene>
<dbReference type="Gene3D" id="3.30.420.150">
    <property type="entry name" value="Exopolyphosphatase. Domain 2"/>
    <property type="match status" value="1"/>
</dbReference>
<dbReference type="STRING" id="575594.HMPREF0501_01166"/>
<dbReference type="AlphaFoldDB" id="C7XWA1"/>
<protein>
    <submittedName>
        <fullName evidence="3">Putative exopolyphosphatase</fullName>
    </submittedName>
</protein>
<dbReference type="HOGENOM" id="CLU_025908_1_0_9"/>
<evidence type="ECO:0000313" key="3">
    <source>
        <dbReference type="EMBL" id="EEU30161.1"/>
    </source>
</evidence>
<dbReference type="EMBL" id="GG698804">
    <property type="protein sequence ID" value="EEU30161.1"/>
    <property type="molecule type" value="Genomic_DNA"/>
</dbReference>
<dbReference type="CDD" id="cd24052">
    <property type="entry name" value="ASKHA_NBD_HpPPX-GppA-like"/>
    <property type="match status" value="1"/>
</dbReference>
<dbReference type="OrthoDB" id="9807195at2"/>
<dbReference type="SUPFAM" id="SSF53067">
    <property type="entry name" value="Actin-like ATPase domain"/>
    <property type="match status" value="2"/>
</dbReference>
<dbReference type="PANTHER" id="PTHR30005">
    <property type="entry name" value="EXOPOLYPHOSPHATASE"/>
    <property type="match status" value="1"/>
</dbReference>
<organism evidence="3 4">
    <name type="scientific">Limosilactobacillus coleohominis 101-4-CHN</name>
    <dbReference type="NCBI Taxonomy" id="575594"/>
    <lineage>
        <taxon>Bacteria</taxon>
        <taxon>Bacillati</taxon>
        <taxon>Bacillota</taxon>
        <taxon>Bacilli</taxon>
        <taxon>Lactobacillales</taxon>
        <taxon>Lactobacillaceae</taxon>
        <taxon>Limosilactobacillus</taxon>
    </lineage>
</organism>